<evidence type="ECO:0000256" key="1">
    <source>
        <dbReference type="SAM" id="MobiDB-lite"/>
    </source>
</evidence>
<protein>
    <submittedName>
        <fullName evidence="2">Uncharacterized protein</fullName>
    </submittedName>
</protein>
<accession>A0ABW0CWJ3</accession>
<reference evidence="3" key="1">
    <citation type="journal article" date="2019" name="Int. J. Syst. Evol. Microbiol.">
        <title>The Global Catalogue of Microorganisms (GCM) 10K type strain sequencing project: providing services to taxonomists for standard genome sequencing and annotation.</title>
        <authorList>
            <consortium name="The Broad Institute Genomics Platform"/>
            <consortium name="The Broad Institute Genome Sequencing Center for Infectious Disease"/>
            <person name="Wu L."/>
            <person name="Ma J."/>
        </authorList>
    </citation>
    <scope>NUCLEOTIDE SEQUENCE [LARGE SCALE GENOMIC DNA]</scope>
    <source>
        <strain evidence="3">KCTC 42586</strain>
    </source>
</reference>
<comment type="caution">
    <text evidence="2">The sequence shown here is derived from an EMBL/GenBank/DDBJ whole genome shotgun (WGS) entry which is preliminary data.</text>
</comment>
<dbReference type="EMBL" id="JBHSKM010000028">
    <property type="protein sequence ID" value="MFC5218875.1"/>
    <property type="molecule type" value="Genomic_DNA"/>
</dbReference>
<dbReference type="Proteomes" id="UP001596263">
    <property type="component" value="Unassembled WGS sequence"/>
</dbReference>
<name>A0ABW0CWJ3_STRCD</name>
<keyword evidence="3" id="KW-1185">Reference proteome</keyword>
<organism evidence="2 3">
    <name type="scientific">Streptomyces coerulescens</name>
    <dbReference type="NCBI Taxonomy" id="29304"/>
    <lineage>
        <taxon>Bacteria</taxon>
        <taxon>Bacillati</taxon>
        <taxon>Actinomycetota</taxon>
        <taxon>Actinomycetes</taxon>
        <taxon>Kitasatosporales</taxon>
        <taxon>Streptomycetaceae</taxon>
        <taxon>Streptomyces</taxon>
    </lineage>
</organism>
<feature type="region of interest" description="Disordered" evidence="1">
    <location>
        <begin position="1"/>
        <end position="24"/>
    </location>
</feature>
<gene>
    <name evidence="2" type="ORF">ACFPQ9_34020</name>
</gene>
<proteinExistence type="predicted"/>
<evidence type="ECO:0000313" key="3">
    <source>
        <dbReference type="Proteomes" id="UP001596263"/>
    </source>
</evidence>
<dbReference type="RefSeq" id="WP_380862100.1">
    <property type="nucleotide sequence ID" value="NZ_JBHSKM010000028.1"/>
</dbReference>
<sequence>MCGGRNLVRAANERRQPTGDAPAGPCLDCKTPFGVNKTALRGATFAMETLQEFVESPSLYQPS</sequence>
<evidence type="ECO:0000313" key="2">
    <source>
        <dbReference type="EMBL" id="MFC5218875.1"/>
    </source>
</evidence>